<keyword evidence="2" id="KW-0378">Hydrolase</keyword>
<dbReference type="InterPro" id="IPR029058">
    <property type="entry name" value="AB_hydrolase_fold"/>
</dbReference>
<dbReference type="Proteomes" id="UP000028045">
    <property type="component" value="Unassembled WGS sequence"/>
</dbReference>
<evidence type="ECO:0000256" key="2">
    <source>
        <dbReference type="ARBA" id="ARBA00022801"/>
    </source>
</evidence>
<reference evidence="4 5" key="1">
    <citation type="journal article" date="2014" name="BMC Genomics">
        <title>Comparative genome sequencing reveals chemotype-specific gene clusters in the toxigenic black mold Stachybotrys.</title>
        <authorList>
            <person name="Semeiks J."/>
            <person name="Borek D."/>
            <person name="Otwinowski Z."/>
            <person name="Grishin N.V."/>
        </authorList>
    </citation>
    <scope>NUCLEOTIDE SEQUENCE [LARGE SCALE GENOMIC DNA]</scope>
    <source>
        <strain evidence="5">CBS 109288 / IBT 7711</strain>
    </source>
</reference>
<dbReference type="AlphaFoldDB" id="A0A084AZU4"/>
<evidence type="ECO:0000259" key="3">
    <source>
        <dbReference type="Pfam" id="PF03959"/>
    </source>
</evidence>
<dbReference type="Pfam" id="PF03959">
    <property type="entry name" value="FSH1"/>
    <property type="match status" value="1"/>
</dbReference>
<dbReference type="GO" id="GO:0016787">
    <property type="term" value="F:hydrolase activity"/>
    <property type="evidence" value="ECO:0007669"/>
    <property type="project" value="UniProtKB-KW"/>
</dbReference>
<evidence type="ECO:0000313" key="5">
    <source>
        <dbReference type="Proteomes" id="UP000028045"/>
    </source>
</evidence>
<dbReference type="GO" id="GO:0005737">
    <property type="term" value="C:cytoplasm"/>
    <property type="evidence" value="ECO:0007669"/>
    <property type="project" value="TreeGrafter"/>
</dbReference>
<organism evidence="4 5">
    <name type="scientific">Stachybotrys chartarum (strain CBS 109288 / IBT 7711)</name>
    <name type="common">Toxic black mold</name>
    <name type="synonym">Stilbospora chartarum</name>
    <dbReference type="NCBI Taxonomy" id="1280523"/>
    <lineage>
        <taxon>Eukaryota</taxon>
        <taxon>Fungi</taxon>
        <taxon>Dikarya</taxon>
        <taxon>Ascomycota</taxon>
        <taxon>Pezizomycotina</taxon>
        <taxon>Sordariomycetes</taxon>
        <taxon>Hypocreomycetidae</taxon>
        <taxon>Hypocreales</taxon>
        <taxon>Stachybotryaceae</taxon>
        <taxon>Stachybotrys</taxon>
    </lineage>
</organism>
<proteinExistence type="inferred from homology"/>
<evidence type="ECO:0000256" key="1">
    <source>
        <dbReference type="ARBA" id="ARBA00005863"/>
    </source>
</evidence>
<gene>
    <name evidence="4" type="ORF">S7711_08523</name>
</gene>
<dbReference type="GO" id="GO:0044550">
    <property type="term" value="P:secondary metabolite biosynthetic process"/>
    <property type="evidence" value="ECO:0007669"/>
    <property type="project" value="TreeGrafter"/>
</dbReference>
<name>A0A084AZU4_STACB</name>
<feature type="domain" description="Serine hydrolase" evidence="3">
    <location>
        <begin position="7"/>
        <end position="238"/>
    </location>
</feature>
<accession>A0A084AZU4</accession>
<dbReference type="PANTHER" id="PTHR48070">
    <property type="entry name" value="ESTERASE OVCA2"/>
    <property type="match status" value="1"/>
</dbReference>
<protein>
    <recommendedName>
        <fullName evidence="3">Serine hydrolase domain-containing protein</fullName>
    </recommendedName>
</protein>
<sequence length="253" mass="27949">MANLSLPRILCLHGGGVNARVFELQCRAIIARLGAQFRFVFVDGPFPCQPHPAILAVYGEMGPFYRWLRWLPDQLAAANDEAAAALIREQVLGGMRADRGTGPWVGVLGFSQGAKIAASLLWAQQRVRALGLGAPLTDFRFGVLMAGSPPVVNLDPRLPHTAGTTTAARLAFDFDDWPERNVGDHVVHAQTLHVHGLRDPDVDRHRQFMRLYFRGGTVRVVEWDGDHRLPIKTVDVEAIAQEIEDMADESQFA</sequence>
<comment type="similarity">
    <text evidence="1">Belongs to the LovG family.</text>
</comment>
<dbReference type="InterPro" id="IPR050593">
    <property type="entry name" value="LovG"/>
</dbReference>
<keyword evidence="5" id="KW-1185">Reference proteome</keyword>
<dbReference type="Gene3D" id="3.40.50.1820">
    <property type="entry name" value="alpha/beta hydrolase"/>
    <property type="match status" value="1"/>
</dbReference>
<evidence type="ECO:0000313" key="4">
    <source>
        <dbReference type="EMBL" id="KEY70823.1"/>
    </source>
</evidence>
<dbReference type="EMBL" id="KL648405">
    <property type="protein sequence ID" value="KEY70823.1"/>
    <property type="molecule type" value="Genomic_DNA"/>
</dbReference>
<dbReference type="GO" id="GO:0005634">
    <property type="term" value="C:nucleus"/>
    <property type="evidence" value="ECO:0007669"/>
    <property type="project" value="TreeGrafter"/>
</dbReference>
<dbReference type="SUPFAM" id="SSF53474">
    <property type="entry name" value="alpha/beta-Hydrolases"/>
    <property type="match status" value="1"/>
</dbReference>
<dbReference type="InterPro" id="IPR005645">
    <property type="entry name" value="FSH-like_dom"/>
</dbReference>
<dbReference type="PANTHER" id="PTHR48070:SF3">
    <property type="entry name" value="ESTERASE DBAE-RELATED"/>
    <property type="match status" value="1"/>
</dbReference>
<dbReference type="OrthoDB" id="2094269at2759"/>
<dbReference type="HOGENOM" id="CLU_051938_0_2_1"/>